<evidence type="ECO:0000313" key="3">
    <source>
        <dbReference type="Proteomes" id="UP000832011"/>
    </source>
</evidence>
<dbReference type="EMBL" id="CP091511">
    <property type="protein sequence ID" value="UOO89494.1"/>
    <property type="molecule type" value="Genomic_DNA"/>
</dbReference>
<accession>A0ABY4E2L6</accession>
<sequence>MFEFWVKLFGLLTPVMQIVMTYILYKLIVRVDSLIDSRFFTTTERFGEVKLSDFNISQGEFQEMIGIAIGVIVQAGLRVHDYTSEVYCDDGIQTLDYTFKTTSATPELLADLQLEINRRLAEYEVEHGLSAHSVVFSVESAT</sequence>
<organism evidence="2 3">
    <name type="scientific">Vitreoscilla massiliensis</name>
    <dbReference type="NCBI Taxonomy" id="1689272"/>
    <lineage>
        <taxon>Bacteria</taxon>
        <taxon>Pseudomonadati</taxon>
        <taxon>Pseudomonadota</taxon>
        <taxon>Betaproteobacteria</taxon>
        <taxon>Neisseriales</taxon>
        <taxon>Neisseriaceae</taxon>
        <taxon>Vitreoscilla</taxon>
    </lineage>
</organism>
<keyword evidence="1" id="KW-0812">Transmembrane</keyword>
<evidence type="ECO:0000256" key="1">
    <source>
        <dbReference type="SAM" id="Phobius"/>
    </source>
</evidence>
<dbReference type="Proteomes" id="UP000832011">
    <property type="component" value="Chromosome"/>
</dbReference>
<reference evidence="2 3" key="1">
    <citation type="journal article" date="2022" name="Res Sq">
        <title>Evolution of multicellular longitudinally dividing oral cavity symbionts (Neisseriaceae).</title>
        <authorList>
            <person name="Nyongesa S."/>
            <person name="Weber P."/>
            <person name="Bernet E."/>
            <person name="Pullido F."/>
            <person name="Nieckarz M."/>
            <person name="Delaby M."/>
            <person name="Nieves C."/>
            <person name="Viehboeck T."/>
            <person name="Krause N."/>
            <person name="Rivera-Millot A."/>
            <person name="Nakamura A."/>
            <person name="Vischer N."/>
            <person name="VanNieuwenhze M."/>
            <person name="Brun Y."/>
            <person name="Cava F."/>
            <person name="Bulgheresi S."/>
            <person name="Veyrier F."/>
        </authorList>
    </citation>
    <scope>NUCLEOTIDE SEQUENCE [LARGE SCALE GENOMIC DNA]</scope>
    <source>
        <strain evidence="2 3">SN4</strain>
    </source>
</reference>
<keyword evidence="3" id="KW-1185">Reference proteome</keyword>
<evidence type="ECO:0000313" key="2">
    <source>
        <dbReference type="EMBL" id="UOO89494.1"/>
    </source>
</evidence>
<keyword evidence="1" id="KW-0472">Membrane</keyword>
<proteinExistence type="predicted"/>
<name>A0ABY4E2L6_9NEIS</name>
<protein>
    <submittedName>
        <fullName evidence="2">Uncharacterized protein</fullName>
    </submittedName>
</protein>
<dbReference type="RefSeq" id="WP_058357183.1">
    <property type="nucleotide sequence ID" value="NZ_CABKVG010000010.1"/>
</dbReference>
<feature type="transmembrane region" description="Helical" evidence="1">
    <location>
        <begin position="6"/>
        <end position="25"/>
    </location>
</feature>
<keyword evidence="1" id="KW-1133">Transmembrane helix</keyword>
<gene>
    <name evidence="2" type="ORF">LVJ82_00495</name>
</gene>